<evidence type="ECO:0000256" key="4">
    <source>
        <dbReference type="ARBA" id="ARBA00022568"/>
    </source>
</evidence>
<feature type="transmembrane region" description="Helical" evidence="12">
    <location>
        <begin position="280"/>
        <end position="299"/>
    </location>
</feature>
<protein>
    <submittedName>
        <fullName evidence="13">Transient receptor putative cation channel sub V member 2</fullName>
    </submittedName>
</protein>
<keyword evidence="8 11" id="KW-0040">ANK repeat</keyword>
<evidence type="ECO:0000256" key="1">
    <source>
        <dbReference type="ARBA" id="ARBA00004651"/>
    </source>
</evidence>
<keyword evidence="13" id="KW-0675">Receptor</keyword>
<evidence type="ECO:0000256" key="2">
    <source>
        <dbReference type="ARBA" id="ARBA00022448"/>
    </source>
</evidence>
<dbReference type="InterPro" id="IPR036770">
    <property type="entry name" value="Ankyrin_rpt-contain_sf"/>
</dbReference>
<keyword evidence="12" id="KW-1133">Transmembrane helix</keyword>
<proteinExistence type="predicted"/>
<evidence type="ECO:0000313" key="13">
    <source>
        <dbReference type="EMBL" id="KAK2111080.1"/>
    </source>
</evidence>
<evidence type="ECO:0000256" key="11">
    <source>
        <dbReference type="PROSITE-ProRule" id="PRU00023"/>
    </source>
</evidence>
<evidence type="ECO:0000313" key="14">
    <source>
        <dbReference type="Proteomes" id="UP001266305"/>
    </source>
</evidence>
<keyword evidence="7" id="KW-0106">Calcium</keyword>
<dbReference type="InterPro" id="IPR002110">
    <property type="entry name" value="Ankyrin_rpt"/>
</dbReference>
<keyword evidence="12" id="KW-0472">Membrane</keyword>
<dbReference type="EMBL" id="JASSZA010000005">
    <property type="protein sequence ID" value="KAK2111080.1"/>
    <property type="molecule type" value="Genomic_DNA"/>
</dbReference>
<keyword evidence="14" id="KW-1185">Reference proteome</keyword>
<dbReference type="InterPro" id="IPR024862">
    <property type="entry name" value="TRPV"/>
</dbReference>
<accession>A0ABQ9VNW3</accession>
<dbReference type="PANTHER" id="PTHR10582:SF5">
    <property type="entry name" value="TRANSIENT RECEPTOR POTENTIAL CATION CHANNEL SUBFAMILY V MEMBER 2"/>
    <property type="match status" value="1"/>
</dbReference>
<sequence>MVMCDFLVLTREGWLVTNHILHSQPDANRFDRDWLFDVVSRGVPEDLAGLPEYLRKTSKYLTDSDYTEGSTGKTCLMKAVLNLKDGVNACILPLLQIDQDSGNPQPLVSAQCKDDYYRGHSALHIAIEKRSLQCVKLLVENGADVHARACGRFFQKGQGTCFYFGELPLSLAACTKQWDVVSYLLENPHQPASLQATDSQGNTVLHALVMISDNSAENIALVTSMYDGLLQAGARLCPTVQLEDIPNLQGLTPLKLAAKEGKIQEAVGLTPNFQQKEPGVVFSFFLYFYFYLFFLFLPINESFCIFNT</sequence>
<dbReference type="Pfam" id="PF12796">
    <property type="entry name" value="Ank_2"/>
    <property type="match status" value="1"/>
</dbReference>
<dbReference type="PROSITE" id="PS50088">
    <property type="entry name" value="ANK_REPEAT"/>
    <property type="match status" value="1"/>
</dbReference>
<keyword evidence="6" id="KW-0677">Repeat</keyword>
<dbReference type="Gene3D" id="1.25.40.20">
    <property type="entry name" value="Ankyrin repeat-containing domain"/>
    <property type="match status" value="1"/>
</dbReference>
<keyword evidence="12" id="KW-0812">Transmembrane</keyword>
<dbReference type="SUPFAM" id="SSF48403">
    <property type="entry name" value="Ankyrin repeat"/>
    <property type="match status" value="1"/>
</dbReference>
<dbReference type="PRINTS" id="PR01768">
    <property type="entry name" value="TRPVRECEPTOR"/>
</dbReference>
<dbReference type="Proteomes" id="UP001266305">
    <property type="component" value="Unassembled WGS sequence"/>
</dbReference>
<dbReference type="PROSITE" id="PS50297">
    <property type="entry name" value="ANK_REP_REGION"/>
    <property type="match status" value="1"/>
</dbReference>
<evidence type="ECO:0000256" key="8">
    <source>
        <dbReference type="ARBA" id="ARBA00023043"/>
    </source>
</evidence>
<evidence type="ECO:0000256" key="12">
    <source>
        <dbReference type="SAM" id="Phobius"/>
    </source>
</evidence>
<reference evidence="13 14" key="1">
    <citation type="submission" date="2023-05" db="EMBL/GenBank/DDBJ databases">
        <title>B98-5 Cell Line De Novo Hybrid Assembly: An Optical Mapping Approach.</title>
        <authorList>
            <person name="Kananen K."/>
            <person name="Auerbach J.A."/>
            <person name="Kautto E."/>
            <person name="Blachly J.S."/>
        </authorList>
    </citation>
    <scope>NUCLEOTIDE SEQUENCE [LARGE SCALE GENOMIC DNA]</scope>
    <source>
        <strain evidence="13">B95-8</strain>
        <tissue evidence="13">Cell line</tissue>
    </source>
</reference>
<evidence type="ECO:0000256" key="10">
    <source>
        <dbReference type="ARBA" id="ARBA00023303"/>
    </source>
</evidence>
<feature type="repeat" description="ANK" evidence="11">
    <location>
        <begin position="118"/>
        <end position="150"/>
    </location>
</feature>
<keyword evidence="4" id="KW-0109">Calcium transport</keyword>
<dbReference type="InterPro" id="IPR008347">
    <property type="entry name" value="TrpV1-4"/>
</dbReference>
<comment type="caution">
    <text evidence="13">The sequence shown here is derived from an EMBL/GenBank/DDBJ whole genome shotgun (WGS) entry which is preliminary data.</text>
</comment>
<evidence type="ECO:0000256" key="7">
    <source>
        <dbReference type="ARBA" id="ARBA00022837"/>
    </source>
</evidence>
<dbReference type="SMART" id="SM00248">
    <property type="entry name" value="ANK"/>
    <property type="match status" value="3"/>
</dbReference>
<gene>
    <name evidence="13" type="primary">TRPV2_2</name>
    <name evidence="13" type="ORF">P7K49_010826</name>
</gene>
<keyword evidence="3" id="KW-1003">Cell membrane</keyword>
<evidence type="ECO:0000256" key="6">
    <source>
        <dbReference type="ARBA" id="ARBA00022737"/>
    </source>
</evidence>
<comment type="subcellular location">
    <subcellularLocation>
        <location evidence="1">Cell membrane</location>
        <topology evidence="1">Multi-pass membrane protein</topology>
    </subcellularLocation>
</comment>
<keyword evidence="10" id="KW-0407">Ion channel</keyword>
<keyword evidence="9" id="KW-0406">Ion transport</keyword>
<keyword evidence="2" id="KW-0813">Transport</keyword>
<name>A0ABQ9VNW3_SAGOE</name>
<evidence type="ECO:0000256" key="3">
    <source>
        <dbReference type="ARBA" id="ARBA00022475"/>
    </source>
</evidence>
<evidence type="ECO:0000256" key="9">
    <source>
        <dbReference type="ARBA" id="ARBA00023065"/>
    </source>
</evidence>
<dbReference type="PANTHER" id="PTHR10582">
    <property type="entry name" value="TRANSIENT RECEPTOR POTENTIAL ION CHANNEL PROTEIN"/>
    <property type="match status" value="1"/>
</dbReference>
<organism evidence="13 14">
    <name type="scientific">Saguinus oedipus</name>
    <name type="common">Cotton-top tamarin</name>
    <name type="synonym">Oedipomidas oedipus</name>
    <dbReference type="NCBI Taxonomy" id="9490"/>
    <lineage>
        <taxon>Eukaryota</taxon>
        <taxon>Metazoa</taxon>
        <taxon>Chordata</taxon>
        <taxon>Craniata</taxon>
        <taxon>Vertebrata</taxon>
        <taxon>Euteleostomi</taxon>
        <taxon>Mammalia</taxon>
        <taxon>Eutheria</taxon>
        <taxon>Euarchontoglires</taxon>
        <taxon>Primates</taxon>
        <taxon>Haplorrhini</taxon>
        <taxon>Platyrrhini</taxon>
        <taxon>Cebidae</taxon>
        <taxon>Callitrichinae</taxon>
        <taxon>Saguinus</taxon>
    </lineage>
</organism>
<evidence type="ECO:0000256" key="5">
    <source>
        <dbReference type="ARBA" id="ARBA00022673"/>
    </source>
</evidence>
<keyword evidence="5" id="KW-0107">Calcium channel</keyword>